<keyword evidence="3" id="KW-1185">Reference proteome</keyword>
<keyword evidence="1" id="KW-0677">Repeat</keyword>
<evidence type="ECO:0000313" key="3">
    <source>
        <dbReference type="Proteomes" id="UP000823749"/>
    </source>
</evidence>
<dbReference type="Pfam" id="PF01535">
    <property type="entry name" value="PPR"/>
    <property type="match status" value="2"/>
</dbReference>
<proteinExistence type="predicted"/>
<dbReference type="PANTHER" id="PTHR47926:SF359">
    <property type="entry name" value="PENTACOTRIPEPTIDE-REPEAT REGION OF PRORP DOMAIN-CONTAINING PROTEIN"/>
    <property type="match status" value="1"/>
</dbReference>
<name>A0AAV6ISI1_9ERIC</name>
<evidence type="ECO:0000313" key="2">
    <source>
        <dbReference type="EMBL" id="KAG5530195.1"/>
    </source>
</evidence>
<evidence type="ECO:0000256" key="1">
    <source>
        <dbReference type="ARBA" id="ARBA00022737"/>
    </source>
</evidence>
<organism evidence="2 3">
    <name type="scientific">Rhododendron griersonianum</name>
    <dbReference type="NCBI Taxonomy" id="479676"/>
    <lineage>
        <taxon>Eukaryota</taxon>
        <taxon>Viridiplantae</taxon>
        <taxon>Streptophyta</taxon>
        <taxon>Embryophyta</taxon>
        <taxon>Tracheophyta</taxon>
        <taxon>Spermatophyta</taxon>
        <taxon>Magnoliopsida</taxon>
        <taxon>eudicotyledons</taxon>
        <taxon>Gunneridae</taxon>
        <taxon>Pentapetalae</taxon>
        <taxon>asterids</taxon>
        <taxon>Ericales</taxon>
        <taxon>Ericaceae</taxon>
        <taxon>Ericoideae</taxon>
        <taxon>Rhodoreae</taxon>
        <taxon>Rhododendron</taxon>
    </lineage>
</organism>
<dbReference type="InterPro" id="IPR002885">
    <property type="entry name" value="PPR_rpt"/>
</dbReference>
<dbReference type="Proteomes" id="UP000823749">
    <property type="component" value="Chromosome 10"/>
</dbReference>
<protein>
    <recommendedName>
        <fullName evidence="4">Pentatricopeptide repeat-containing protein</fullName>
    </recommendedName>
</protein>
<dbReference type="NCBIfam" id="TIGR00756">
    <property type="entry name" value="PPR"/>
    <property type="match status" value="1"/>
</dbReference>
<dbReference type="GO" id="GO:0003723">
    <property type="term" value="F:RNA binding"/>
    <property type="evidence" value="ECO:0007669"/>
    <property type="project" value="InterPro"/>
</dbReference>
<gene>
    <name evidence="2" type="ORF">RHGRI_030539</name>
</gene>
<dbReference type="Gene3D" id="1.25.40.10">
    <property type="entry name" value="Tetratricopeptide repeat domain"/>
    <property type="match status" value="1"/>
</dbReference>
<dbReference type="AlphaFoldDB" id="A0AAV6ISI1"/>
<comment type="caution">
    <text evidence="2">The sequence shown here is derived from an EMBL/GenBank/DDBJ whole genome shotgun (WGS) entry which is preliminary data.</text>
</comment>
<dbReference type="PANTHER" id="PTHR47926">
    <property type="entry name" value="PENTATRICOPEPTIDE REPEAT-CONTAINING PROTEIN"/>
    <property type="match status" value="1"/>
</dbReference>
<dbReference type="EMBL" id="JACTNZ010000010">
    <property type="protein sequence ID" value="KAG5530195.1"/>
    <property type="molecule type" value="Genomic_DNA"/>
</dbReference>
<sequence>MIGGYVQSGEAVVAFMLFRKMVSNNKIEMDGQIMVNVIKACIHMGKVSIAREMPMRSNVSWNSLLAGFISNEKYPEALSLFDSTTSKEGIEADEAKRRDTCSHLEHNDSPIVACPMKPLPYSKR</sequence>
<dbReference type="InterPro" id="IPR011990">
    <property type="entry name" value="TPR-like_helical_dom_sf"/>
</dbReference>
<accession>A0AAV6ISI1</accession>
<evidence type="ECO:0008006" key="4">
    <source>
        <dbReference type="Google" id="ProtNLM"/>
    </source>
</evidence>
<reference evidence="2" key="1">
    <citation type="submission" date="2020-08" db="EMBL/GenBank/DDBJ databases">
        <title>Plant Genome Project.</title>
        <authorList>
            <person name="Zhang R.-G."/>
        </authorList>
    </citation>
    <scope>NUCLEOTIDE SEQUENCE</scope>
    <source>
        <strain evidence="2">WSP0</strain>
        <tissue evidence="2">Leaf</tissue>
    </source>
</reference>
<dbReference type="GO" id="GO:0009451">
    <property type="term" value="P:RNA modification"/>
    <property type="evidence" value="ECO:0007669"/>
    <property type="project" value="InterPro"/>
</dbReference>
<dbReference type="InterPro" id="IPR046960">
    <property type="entry name" value="PPR_At4g14850-like_plant"/>
</dbReference>